<reference evidence="2" key="1">
    <citation type="submission" date="2022-11" db="UniProtKB">
        <authorList>
            <consortium name="WormBaseParasite"/>
        </authorList>
    </citation>
    <scope>IDENTIFICATION</scope>
</reference>
<sequence>MFKLDPDSREILSDSLDLFNGKPPLEAFQKSSLVEYPPMAGTGTGPLQFRINSGNAYIDLSSLELMTKFRITVKNADNKHVPFHTSNIPKDVQKDFQKSDPVSLINGFGSTFIKDIRVSFNDTVMYKSNDLFAYNAYFRQRLGLVHNEELNGYFEDGLEHMSGPGFDARRSLFENDDATFETICPLNFDFFRQKKLLLNQTIMDITITPHNSAFVLLTADKKYEYEYHMVACKLYVRQNTLLPTVDLKIQEKLNKNAIVKYAFNRNIMRNCFIPAGHTDYSTVLFTDCIPNRIFAGLVNAKAFNGSMDMSPFEFSPFNLESIRVFWNDNATPFSPYNLNWSKKKFGRAYRDLLDATGTNHGISVQKYLTNSCFYGFDLQQSHSHQISEIQTFGTTMISLNFKAPVPENGLQLIVFAEFDCFLSMDKTRTFTTTISY</sequence>
<dbReference type="Proteomes" id="UP000887578">
    <property type="component" value="Unplaced"/>
</dbReference>
<proteinExistence type="predicted"/>
<dbReference type="WBParaSite" id="PDA_v2.g17828.t1">
    <property type="protein sequence ID" value="PDA_v2.g17828.t1"/>
    <property type="gene ID" value="PDA_v2.g17828"/>
</dbReference>
<keyword evidence="1" id="KW-1185">Reference proteome</keyword>
<protein>
    <submittedName>
        <fullName evidence="2">Major capsid protein</fullName>
    </submittedName>
</protein>
<name>A0A914PSL1_9BILA</name>
<organism evidence="1 2">
    <name type="scientific">Panagrolaimus davidi</name>
    <dbReference type="NCBI Taxonomy" id="227884"/>
    <lineage>
        <taxon>Eukaryota</taxon>
        <taxon>Metazoa</taxon>
        <taxon>Ecdysozoa</taxon>
        <taxon>Nematoda</taxon>
        <taxon>Chromadorea</taxon>
        <taxon>Rhabditida</taxon>
        <taxon>Tylenchina</taxon>
        <taxon>Panagrolaimomorpha</taxon>
        <taxon>Panagrolaimoidea</taxon>
        <taxon>Panagrolaimidae</taxon>
        <taxon>Panagrolaimus</taxon>
    </lineage>
</organism>
<evidence type="ECO:0000313" key="2">
    <source>
        <dbReference type="WBParaSite" id="PDA_v2.g17828.t1"/>
    </source>
</evidence>
<dbReference type="AlphaFoldDB" id="A0A914PSL1"/>
<accession>A0A914PSL1</accession>
<evidence type="ECO:0000313" key="1">
    <source>
        <dbReference type="Proteomes" id="UP000887578"/>
    </source>
</evidence>